<sequence length="288" mass="33243">MIVITLTKVPASLRGDLTKWCQEIQSGVYVGNVNARVREHLWERINKNIGQGEATLVYNTNNELGYIFRTTRSDREIIDSDGIPLMESLFKSQDNRRRGFSNAYRYHKARIIPRKKQHQFISLDIETTGLTPSHNQIISIGAVKMNKDFETFYRLVKLEKGNKLPEDISRVTGLNDHLLNTKGVLIKDAIIDLKSFISDMPVVGYNLTFDERFLRTAIVKNRLIQLNNKMIDLLPYVKKVNKFSDNYHLSTILNQYNIINEHPHNSLSDAKATMELTKKLIEKYGFTI</sequence>
<dbReference type="Pfam" id="PF09707">
    <property type="entry name" value="Cas_Cas2CT1978"/>
    <property type="match status" value="1"/>
</dbReference>
<dbReference type="SMART" id="SM00479">
    <property type="entry name" value="EXOIII"/>
    <property type="match status" value="1"/>
</dbReference>
<evidence type="ECO:0000259" key="4">
    <source>
        <dbReference type="SMART" id="SM00479"/>
    </source>
</evidence>
<keyword evidence="6" id="KW-1185">Reference proteome</keyword>
<protein>
    <submittedName>
        <fullName evidence="5">Type I-E CRISPR-associated endoribonuclease Cas2</fullName>
    </submittedName>
</protein>
<dbReference type="PANTHER" id="PTHR30231:SF4">
    <property type="entry name" value="PROTEIN NEN2"/>
    <property type="match status" value="1"/>
</dbReference>
<keyword evidence="3" id="KW-0269">Exonuclease</keyword>
<dbReference type="PANTHER" id="PTHR30231">
    <property type="entry name" value="DNA POLYMERASE III SUBUNIT EPSILON"/>
    <property type="match status" value="1"/>
</dbReference>
<evidence type="ECO:0000256" key="3">
    <source>
        <dbReference type="ARBA" id="ARBA00022839"/>
    </source>
</evidence>
<dbReference type="Gene3D" id="3.30.70.240">
    <property type="match status" value="1"/>
</dbReference>
<keyword evidence="2" id="KW-0378">Hydrolase</keyword>
<dbReference type="InterPro" id="IPR010152">
    <property type="entry name" value="CRISPR-assoc_prot_Cas2_sub"/>
</dbReference>
<dbReference type="RefSeq" id="WP_182582843.1">
    <property type="nucleotide sequence ID" value="NZ_JACIUZ010000026.1"/>
</dbReference>
<proteinExistence type="predicted"/>
<dbReference type="InterPro" id="IPR012337">
    <property type="entry name" value="RNaseH-like_sf"/>
</dbReference>
<feature type="domain" description="Exonuclease" evidence="4">
    <location>
        <begin position="119"/>
        <end position="286"/>
    </location>
</feature>
<dbReference type="Proteomes" id="UP000544052">
    <property type="component" value="Unassembled WGS sequence"/>
</dbReference>
<gene>
    <name evidence="5" type="primary">cas2e</name>
    <name evidence="5" type="ORF">H5R64_03470</name>
</gene>
<name>A0ABR6E6Q9_9LACO</name>
<organism evidence="5 6">
    <name type="scientific">Limosilactobacillus fastidiosus</name>
    <dbReference type="NCBI Taxonomy" id="2759855"/>
    <lineage>
        <taxon>Bacteria</taxon>
        <taxon>Bacillati</taxon>
        <taxon>Bacillota</taxon>
        <taxon>Bacilli</taxon>
        <taxon>Lactobacillales</taxon>
        <taxon>Lactobacillaceae</taxon>
        <taxon>Limosilactobacillus</taxon>
    </lineage>
</organism>
<dbReference type="CDD" id="cd09755">
    <property type="entry name" value="Cas2_I-E"/>
    <property type="match status" value="1"/>
</dbReference>
<dbReference type="Pfam" id="PF00929">
    <property type="entry name" value="RNase_T"/>
    <property type="match status" value="1"/>
</dbReference>
<evidence type="ECO:0000313" key="6">
    <source>
        <dbReference type="Proteomes" id="UP000544052"/>
    </source>
</evidence>
<evidence type="ECO:0000313" key="5">
    <source>
        <dbReference type="EMBL" id="MBB1062866.1"/>
    </source>
</evidence>
<evidence type="ECO:0000256" key="1">
    <source>
        <dbReference type="ARBA" id="ARBA00022722"/>
    </source>
</evidence>
<dbReference type="NCBIfam" id="TIGR01873">
    <property type="entry name" value="cas_CT1978"/>
    <property type="match status" value="1"/>
</dbReference>
<dbReference type="EMBL" id="JACIUZ010000026">
    <property type="protein sequence ID" value="MBB1062866.1"/>
    <property type="molecule type" value="Genomic_DNA"/>
</dbReference>
<dbReference type="SUPFAM" id="SSF53098">
    <property type="entry name" value="Ribonuclease H-like"/>
    <property type="match status" value="1"/>
</dbReference>
<dbReference type="InterPro" id="IPR036397">
    <property type="entry name" value="RNaseH_sf"/>
</dbReference>
<dbReference type="CDD" id="cd06127">
    <property type="entry name" value="DEDDh"/>
    <property type="match status" value="1"/>
</dbReference>
<reference evidence="5 6" key="1">
    <citation type="submission" date="2020-07" db="EMBL/GenBank/DDBJ databases">
        <title>Description of Limosilactobacillus balticus sp. nov., Limosilactobacillus agrestis sp. nov., Limosilactobacillus albertensis sp. nov., Limosilactobacillus rudii sp. nov., Limosilactobacillus fastidiosus sp. nov., five novel Limosilactobacillus species isolated from the vertebrate gastrointestinal tract, and proposal of 6 subspecies of Limosilactobacillus reuteri adapted to the gastrointestinal tract of specific vertebrate hosts.</title>
        <authorList>
            <person name="Li F."/>
            <person name="Cheng C."/>
            <person name="Zheng J."/>
            <person name="Quevedo R.M."/>
            <person name="Li J."/>
            <person name="Roos S."/>
            <person name="Gaenzle M.G."/>
            <person name="Walter J."/>
        </authorList>
    </citation>
    <scope>NUCLEOTIDE SEQUENCE [LARGE SCALE GENOMIC DNA]</scope>
    <source>
        <strain evidence="5 6">WF-MO7-1</strain>
    </source>
</reference>
<comment type="caution">
    <text evidence="5">The sequence shown here is derived from an EMBL/GenBank/DDBJ whole genome shotgun (WGS) entry which is preliminary data.</text>
</comment>
<accession>A0ABR6E6Q9</accession>
<keyword evidence="1" id="KW-0540">Nuclease</keyword>
<dbReference type="InterPro" id="IPR013520">
    <property type="entry name" value="Ribonucl_H"/>
</dbReference>
<evidence type="ECO:0000256" key="2">
    <source>
        <dbReference type="ARBA" id="ARBA00022801"/>
    </source>
</evidence>
<dbReference type="Gene3D" id="3.30.420.10">
    <property type="entry name" value="Ribonuclease H-like superfamily/Ribonuclease H"/>
    <property type="match status" value="1"/>
</dbReference>